<dbReference type="AlphaFoldDB" id="A0A3A3G7J8"/>
<feature type="region of interest" description="Disordered" evidence="1">
    <location>
        <begin position="22"/>
        <end position="45"/>
    </location>
</feature>
<protein>
    <submittedName>
        <fullName evidence="3">Uncharacterized protein</fullName>
    </submittedName>
</protein>
<keyword evidence="2" id="KW-0732">Signal</keyword>
<accession>A0A3A3G7J8</accession>
<feature type="signal peptide" evidence="2">
    <location>
        <begin position="1"/>
        <end position="18"/>
    </location>
</feature>
<name>A0A3A3G7J8_9BURK</name>
<evidence type="ECO:0000256" key="2">
    <source>
        <dbReference type="SAM" id="SignalP"/>
    </source>
</evidence>
<evidence type="ECO:0000256" key="1">
    <source>
        <dbReference type="SAM" id="MobiDB-lite"/>
    </source>
</evidence>
<feature type="chain" id="PRO_5017292819" evidence="2">
    <location>
        <begin position="19"/>
        <end position="93"/>
    </location>
</feature>
<dbReference type="EMBL" id="QYUO01000001">
    <property type="protein sequence ID" value="RJF98125.1"/>
    <property type="molecule type" value="Genomic_DNA"/>
</dbReference>
<proteinExistence type="predicted"/>
<feature type="compositionally biased region" description="Low complexity" evidence="1">
    <location>
        <begin position="28"/>
        <end position="45"/>
    </location>
</feature>
<dbReference type="PROSITE" id="PS51257">
    <property type="entry name" value="PROKAR_LIPOPROTEIN"/>
    <property type="match status" value="1"/>
</dbReference>
<evidence type="ECO:0000313" key="4">
    <source>
        <dbReference type="Proteomes" id="UP000265955"/>
    </source>
</evidence>
<dbReference type="RefSeq" id="WP_119768070.1">
    <property type="nucleotide sequence ID" value="NZ_QYUO01000001.1"/>
</dbReference>
<sequence length="93" mass="8815">MKKLLFLFPILAALTACGGGGGNGGGDIAATDTTPAPVATTPAPAPVATAPAADAFTGNVSSVVGMSSDTAEPVALDASAASMPEDSEPTPVS</sequence>
<organism evidence="3 4">
    <name type="scientific">Noviherbaspirillum saxi</name>
    <dbReference type="NCBI Taxonomy" id="2320863"/>
    <lineage>
        <taxon>Bacteria</taxon>
        <taxon>Pseudomonadati</taxon>
        <taxon>Pseudomonadota</taxon>
        <taxon>Betaproteobacteria</taxon>
        <taxon>Burkholderiales</taxon>
        <taxon>Oxalobacteraceae</taxon>
        <taxon>Noviherbaspirillum</taxon>
    </lineage>
</organism>
<evidence type="ECO:0000313" key="3">
    <source>
        <dbReference type="EMBL" id="RJF98125.1"/>
    </source>
</evidence>
<gene>
    <name evidence="3" type="ORF">D3871_06055</name>
</gene>
<reference evidence="4" key="1">
    <citation type="submission" date="2018-09" db="EMBL/GenBank/DDBJ databases">
        <authorList>
            <person name="Zhu H."/>
        </authorList>
    </citation>
    <scope>NUCLEOTIDE SEQUENCE [LARGE SCALE GENOMIC DNA]</scope>
    <source>
        <strain evidence="4">K1R23-30</strain>
    </source>
</reference>
<keyword evidence="4" id="KW-1185">Reference proteome</keyword>
<dbReference type="Proteomes" id="UP000265955">
    <property type="component" value="Unassembled WGS sequence"/>
</dbReference>
<comment type="caution">
    <text evidence="3">The sequence shown here is derived from an EMBL/GenBank/DDBJ whole genome shotgun (WGS) entry which is preliminary data.</text>
</comment>